<evidence type="ECO:0000256" key="2">
    <source>
        <dbReference type="ARBA" id="ARBA00012068"/>
    </source>
</evidence>
<dbReference type="GO" id="GO:0006571">
    <property type="term" value="P:tyrosine biosynthetic process"/>
    <property type="evidence" value="ECO:0007669"/>
    <property type="project" value="UniProtKB-UniPathway"/>
</dbReference>
<keyword evidence="4" id="KW-0028">Amino-acid biosynthesis</keyword>
<dbReference type="Gene3D" id="3.40.50.720">
    <property type="entry name" value="NAD(P)-binding Rossmann-like Domain"/>
    <property type="match status" value="1"/>
</dbReference>
<dbReference type="GO" id="GO:0070403">
    <property type="term" value="F:NAD+ binding"/>
    <property type="evidence" value="ECO:0007669"/>
    <property type="project" value="InterPro"/>
</dbReference>
<dbReference type="EMBL" id="CAFAAO010000015">
    <property type="protein sequence ID" value="CAB4808770.1"/>
    <property type="molecule type" value="Genomic_DNA"/>
</dbReference>
<dbReference type="EMBL" id="CAFBIX010000030">
    <property type="protein sequence ID" value="CAB4848602.1"/>
    <property type="molecule type" value="Genomic_DNA"/>
</dbReference>
<name>A0A6J6YHB0_9ZZZZ</name>
<keyword evidence="6" id="KW-0520">NAD</keyword>
<dbReference type="EMBL" id="CAEZYC010000011">
    <property type="protein sequence ID" value="CAB4702132.1"/>
    <property type="molecule type" value="Genomic_DNA"/>
</dbReference>
<dbReference type="EC" id="1.3.1.12" evidence="2"/>
<dbReference type="GO" id="GO:0004665">
    <property type="term" value="F:prephenate dehydrogenase (NADP+) activity"/>
    <property type="evidence" value="ECO:0007669"/>
    <property type="project" value="InterPro"/>
</dbReference>
<organism evidence="14">
    <name type="scientific">freshwater metagenome</name>
    <dbReference type="NCBI Taxonomy" id="449393"/>
    <lineage>
        <taxon>unclassified sequences</taxon>
        <taxon>metagenomes</taxon>
        <taxon>ecological metagenomes</taxon>
    </lineage>
</organism>
<keyword evidence="5" id="KW-0560">Oxidoreductase</keyword>
<reference evidence="14" key="1">
    <citation type="submission" date="2020-05" db="EMBL/GenBank/DDBJ databases">
        <authorList>
            <person name="Chiriac C."/>
            <person name="Salcher M."/>
            <person name="Ghai R."/>
            <person name="Kavagutti S V."/>
        </authorList>
    </citation>
    <scope>NUCLEOTIDE SEQUENCE</scope>
</reference>
<dbReference type="InterPro" id="IPR046825">
    <property type="entry name" value="PDH_C"/>
</dbReference>
<dbReference type="SUPFAM" id="SSF48179">
    <property type="entry name" value="6-phosphogluconate dehydrogenase C-terminal domain-like"/>
    <property type="match status" value="1"/>
</dbReference>
<evidence type="ECO:0000313" key="11">
    <source>
        <dbReference type="EMBL" id="CAB4332155.1"/>
    </source>
</evidence>
<dbReference type="Pfam" id="PF20463">
    <property type="entry name" value="PDH_C"/>
    <property type="match status" value="1"/>
</dbReference>
<evidence type="ECO:0000313" key="14">
    <source>
        <dbReference type="EMBL" id="CAB4808770.1"/>
    </source>
</evidence>
<comment type="pathway">
    <text evidence="1">Amino-acid biosynthesis; L-tyrosine biosynthesis; (4-hydroxyphenyl)pyruvate from prephenate (NAD(+) route): step 1/1.</text>
</comment>
<feature type="compositionally biased region" description="Basic and acidic residues" evidence="8">
    <location>
        <begin position="266"/>
        <end position="280"/>
    </location>
</feature>
<dbReference type="EMBL" id="CAFBPK010000003">
    <property type="protein sequence ID" value="CAB5010677.1"/>
    <property type="molecule type" value="Genomic_DNA"/>
</dbReference>
<protein>
    <recommendedName>
        <fullName evidence="3">Prephenate dehydrogenase</fullName>
        <ecNumber evidence="2">1.3.1.12</ecNumber>
    </recommendedName>
</protein>
<evidence type="ECO:0000313" key="12">
    <source>
        <dbReference type="EMBL" id="CAB4336487.1"/>
    </source>
</evidence>
<accession>A0A6J6YHB0</accession>
<dbReference type="InterPro" id="IPR046826">
    <property type="entry name" value="PDH_N"/>
</dbReference>
<evidence type="ECO:0000256" key="1">
    <source>
        <dbReference type="ARBA" id="ARBA00005067"/>
    </source>
</evidence>
<evidence type="ECO:0000256" key="6">
    <source>
        <dbReference type="ARBA" id="ARBA00023027"/>
    </source>
</evidence>
<evidence type="ECO:0000259" key="9">
    <source>
        <dbReference type="PROSITE" id="PS51176"/>
    </source>
</evidence>
<sequence length="359" mass="37580">MSSEHIDTSGNVLVIGSGLIGTSVALGLTAQGRKVFLSDIDPAALTSAVQVSGAKPFKNESISLVVVATPPAKVAVVMYQAAIDHPDAVITDVASVKVSIFNELNDLGTTAWDRIVGGHPMAGREVSGAVGAQGNLFLDRPWVLSTTPETSEAAIESVKEMVKALGAFPVARTVEEHDQAVALISHTPQVVATVLAGELMDAESSQIELAGQGIRDTIRIAGSDAALWTEILSENSDYVATRITHVAESLLEFAAALNSGDRQAITDKLDRGSKGRDRLPGKHGATSQRTAVLAVRLDDKPGELARLFTVAAQAQVNLEDVRIDHSLGHPTGLVELSVTPVAIPKLETALVAANFLVIS</sequence>
<dbReference type="AlphaFoldDB" id="A0A6J6YHB0"/>
<dbReference type="NCBIfam" id="NF005111">
    <property type="entry name" value="PRK06545.2-3"/>
    <property type="match status" value="1"/>
</dbReference>
<dbReference type="InterPro" id="IPR008927">
    <property type="entry name" value="6-PGluconate_DH-like_C_sf"/>
</dbReference>
<dbReference type="PROSITE" id="PS51176">
    <property type="entry name" value="PDH_ADH"/>
    <property type="match status" value="1"/>
</dbReference>
<dbReference type="InterPro" id="IPR050812">
    <property type="entry name" value="Preph/Arog_dehydrog"/>
</dbReference>
<gene>
    <name evidence="13" type="ORF">UFOPK2648_00372</name>
    <name evidence="14" type="ORF">UFOPK3037_01138</name>
    <name evidence="15" type="ORF">UFOPK3278_00841</name>
    <name evidence="11" type="ORF">UFOPK3406_00285</name>
    <name evidence="12" type="ORF">UFOPK3925_00626</name>
    <name evidence="16" type="ORF">UFOPK4097_00296</name>
    <name evidence="17" type="ORF">UFOPK4301_00823</name>
</gene>
<dbReference type="UniPathway" id="UPA00122">
    <property type="reaction ID" value="UER00961"/>
</dbReference>
<evidence type="ECO:0000313" key="16">
    <source>
        <dbReference type="EMBL" id="CAB5010677.1"/>
    </source>
</evidence>
<evidence type="ECO:0000256" key="5">
    <source>
        <dbReference type="ARBA" id="ARBA00023002"/>
    </source>
</evidence>
<evidence type="ECO:0000259" key="10">
    <source>
        <dbReference type="PROSITE" id="PS51671"/>
    </source>
</evidence>
<evidence type="ECO:0000256" key="3">
    <source>
        <dbReference type="ARBA" id="ARBA00016891"/>
    </source>
</evidence>
<dbReference type="GO" id="GO:0008977">
    <property type="term" value="F:prephenate dehydrogenase (NAD+) activity"/>
    <property type="evidence" value="ECO:0007669"/>
    <property type="project" value="UniProtKB-EC"/>
</dbReference>
<evidence type="ECO:0000256" key="4">
    <source>
        <dbReference type="ARBA" id="ARBA00022498"/>
    </source>
</evidence>
<dbReference type="PROSITE" id="PS51671">
    <property type="entry name" value="ACT"/>
    <property type="match status" value="1"/>
</dbReference>
<dbReference type="PANTHER" id="PTHR21363:SF0">
    <property type="entry name" value="PREPHENATE DEHYDROGENASE [NADP(+)]"/>
    <property type="match status" value="1"/>
</dbReference>
<dbReference type="InterPro" id="IPR002912">
    <property type="entry name" value="ACT_dom"/>
</dbReference>
<dbReference type="InterPro" id="IPR036291">
    <property type="entry name" value="NAD(P)-bd_dom_sf"/>
</dbReference>
<dbReference type="EMBL" id="CAFBQG010000095">
    <property type="protein sequence ID" value="CAB5049765.1"/>
    <property type="molecule type" value="Genomic_DNA"/>
</dbReference>
<keyword evidence="4" id="KW-0057">Aromatic amino acid biosynthesis</keyword>
<keyword evidence="4" id="KW-0827">Tyrosine biosynthesis</keyword>
<comment type="catalytic activity">
    <reaction evidence="7">
        <text>prephenate + NAD(+) = 3-(4-hydroxyphenyl)pyruvate + CO2 + NADH</text>
        <dbReference type="Rhea" id="RHEA:13869"/>
        <dbReference type="ChEBI" id="CHEBI:16526"/>
        <dbReference type="ChEBI" id="CHEBI:29934"/>
        <dbReference type="ChEBI" id="CHEBI:36242"/>
        <dbReference type="ChEBI" id="CHEBI:57540"/>
        <dbReference type="ChEBI" id="CHEBI:57945"/>
        <dbReference type="EC" id="1.3.1.12"/>
    </reaction>
</comment>
<dbReference type="InterPro" id="IPR003099">
    <property type="entry name" value="Prephen_DH"/>
</dbReference>
<feature type="domain" description="ACT" evidence="10">
    <location>
        <begin position="292"/>
        <end position="359"/>
    </location>
</feature>
<dbReference type="Pfam" id="PF02153">
    <property type="entry name" value="PDH_N"/>
    <property type="match status" value="1"/>
</dbReference>
<dbReference type="SUPFAM" id="SSF51735">
    <property type="entry name" value="NAD(P)-binding Rossmann-fold domains"/>
    <property type="match status" value="1"/>
</dbReference>
<dbReference type="NCBIfam" id="NF005112">
    <property type="entry name" value="PRK06545.2-4"/>
    <property type="match status" value="1"/>
</dbReference>
<dbReference type="EMBL" id="CAESAI010000004">
    <property type="protein sequence ID" value="CAB4332155.1"/>
    <property type="molecule type" value="Genomic_DNA"/>
</dbReference>
<evidence type="ECO:0000256" key="7">
    <source>
        <dbReference type="ARBA" id="ARBA00049260"/>
    </source>
</evidence>
<feature type="region of interest" description="Disordered" evidence="8">
    <location>
        <begin position="266"/>
        <end position="285"/>
    </location>
</feature>
<evidence type="ECO:0000256" key="8">
    <source>
        <dbReference type="SAM" id="MobiDB-lite"/>
    </source>
</evidence>
<evidence type="ECO:0000313" key="17">
    <source>
        <dbReference type="EMBL" id="CAB5049765.1"/>
    </source>
</evidence>
<evidence type="ECO:0000313" key="13">
    <source>
        <dbReference type="EMBL" id="CAB4702132.1"/>
    </source>
</evidence>
<dbReference type="PANTHER" id="PTHR21363">
    <property type="entry name" value="PREPHENATE DEHYDROGENASE"/>
    <property type="match status" value="1"/>
</dbReference>
<proteinExistence type="predicted"/>
<dbReference type="Gene3D" id="3.30.70.260">
    <property type="match status" value="1"/>
</dbReference>
<evidence type="ECO:0000313" key="15">
    <source>
        <dbReference type="EMBL" id="CAB4848602.1"/>
    </source>
</evidence>
<dbReference type="EMBL" id="CAESAD010000002">
    <property type="protein sequence ID" value="CAB4336487.1"/>
    <property type="molecule type" value="Genomic_DNA"/>
</dbReference>
<feature type="domain" description="Prephenate/arogenate dehydrogenase" evidence="9">
    <location>
        <begin position="10"/>
        <end position="287"/>
    </location>
</feature>
<dbReference type="Gene3D" id="1.10.3660.10">
    <property type="entry name" value="6-phosphogluconate dehydrogenase C-terminal like domain"/>
    <property type="match status" value="1"/>
</dbReference>